<dbReference type="eggNOG" id="COG1309">
    <property type="taxonomic scope" value="Bacteria"/>
</dbReference>
<dbReference type="AlphaFoldDB" id="B2IHA3"/>
<dbReference type="HOGENOM" id="CLU_069356_28_1_5"/>
<dbReference type="KEGG" id="bid:Bind_2272"/>
<dbReference type="SUPFAM" id="SSF48498">
    <property type="entry name" value="Tetracyclin repressor-like, C-terminal domain"/>
    <property type="match status" value="1"/>
</dbReference>
<evidence type="ECO:0000313" key="2">
    <source>
        <dbReference type="Proteomes" id="UP000001695"/>
    </source>
</evidence>
<dbReference type="InterPro" id="IPR009057">
    <property type="entry name" value="Homeodomain-like_sf"/>
</dbReference>
<dbReference type="OrthoDB" id="9811084at2"/>
<reference evidence="2" key="1">
    <citation type="submission" date="2008-03" db="EMBL/GenBank/DDBJ databases">
        <title>Complete sequence of chromosome of Beijerinckia indica subsp. indica ATCC 9039.</title>
        <authorList>
            <consortium name="US DOE Joint Genome Institute"/>
            <person name="Copeland A."/>
            <person name="Lucas S."/>
            <person name="Lapidus A."/>
            <person name="Glavina del Rio T."/>
            <person name="Dalin E."/>
            <person name="Tice H."/>
            <person name="Bruce D."/>
            <person name="Goodwin L."/>
            <person name="Pitluck S."/>
            <person name="LaButti K."/>
            <person name="Schmutz J."/>
            <person name="Larimer F."/>
            <person name="Land M."/>
            <person name="Hauser L."/>
            <person name="Kyrpides N."/>
            <person name="Mikhailova N."/>
            <person name="Dunfield P.F."/>
            <person name="Dedysh S.N."/>
            <person name="Liesack W."/>
            <person name="Saw J.H."/>
            <person name="Alam M."/>
            <person name="Chen Y."/>
            <person name="Murrell J.C."/>
            <person name="Richardson P."/>
        </authorList>
    </citation>
    <scope>NUCLEOTIDE SEQUENCE [LARGE SCALE GENOMIC DNA]</scope>
    <source>
        <strain evidence="2">ATCC 9039 / DSM 1715 / NCIMB 8712</strain>
    </source>
</reference>
<protein>
    <submittedName>
        <fullName evidence="1">Putative transcriptional regulator, TetR family</fullName>
    </submittedName>
</protein>
<reference evidence="1 2" key="2">
    <citation type="journal article" date="2010" name="J. Bacteriol.">
        <title>Complete genome sequence of Beijerinckia indica subsp. indica.</title>
        <authorList>
            <person name="Tamas I."/>
            <person name="Dedysh S.N."/>
            <person name="Liesack W."/>
            <person name="Stott M.B."/>
            <person name="Alam M."/>
            <person name="Murrell J.C."/>
            <person name="Dunfield P.F."/>
        </authorList>
    </citation>
    <scope>NUCLEOTIDE SEQUENCE [LARGE SCALE GENOMIC DNA]</scope>
    <source>
        <strain evidence="2">ATCC 9039 / DSM 1715 / NCIMB 8712</strain>
    </source>
</reference>
<organism evidence="1 2">
    <name type="scientific">Beijerinckia indica subsp. indica (strain ATCC 9039 / DSM 1715 / NCIMB 8712)</name>
    <dbReference type="NCBI Taxonomy" id="395963"/>
    <lineage>
        <taxon>Bacteria</taxon>
        <taxon>Pseudomonadati</taxon>
        <taxon>Pseudomonadota</taxon>
        <taxon>Alphaproteobacteria</taxon>
        <taxon>Hyphomicrobiales</taxon>
        <taxon>Beijerinckiaceae</taxon>
        <taxon>Beijerinckia</taxon>
    </lineage>
</organism>
<name>B2IHA3_BEII9</name>
<evidence type="ECO:0000313" key="1">
    <source>
        <dbReference type="EMBL" id="ACB95888.1"/>
    </source>
</evidence>
<proteinExistence type="predicted"/>
<dbReference type="Proteomes" id="UP000001695">
    <property type="component" value="Chromosome"/>
</dbReference>
<dbReference type="RefSeq" id="WP_012385242.1">
    <property type="nucleotide sequence ID" value="NC_010581.1"/>
</dbReference>
<dbReference type="Gene3D" id="1.10.357.10">
    <property type="entry name" value="Tetracycline Repressor, domain 2"/>
    <property type="match status" value="1"/>
</dbReference>
<accession>B2IHA3</accession>
<sequence>MHGNNRTSEMIVQKAAAMFQSDGYAAVNIDAIFKEYNIDAQLILDLFENKAVMTLSIVAYIQDIFDKNILIYAYDKTTPSPERLVRLHQALEDYFAKNKGACLFINFGIEQMHRNSMFTGPIWHYFSSLKNAYSAILEDQYPFEEAQEIADIFVANLQGALIMARINGTIWSVQRLTKRFLQKLHANGTMTDSL</sequence>
<dbReference type="InterPro" id="IPR036271">
    <property type="entry name" value="Tet_transcr_reg_TetR-rel_C_sf"/>
</dbReference>
<dbReference type="EMBL" id="CP001016">
    <property type="protein sequence ID" value="ACB95888.1"/>
    <property type="molecule type" value="Genomic_DNA"/>
</dbReference>
<dbReference type="SUPFAM" id="SSF46689">
    <property type="entry name" value="Homeodomain-like"/>
    <property type="match status" value="1"/>
</dbReference>
<gene>
    <name evidence="1" type="ordered locus">Bind_2272</name>
</gene>
<keyword evidence="2" id="KW-1185">Reference proteome</keyword>